<dbReference type="InterPro" id="IPR015495">
    <property type="entry name" value="Myb_TF_plants"/>
</dbReference>
<dbReference type="Gramene" id="ERN16079">
    <property type="protein sequence ID" value="ERN16079"/>
    <property type="gene ID" value="AMTR_s00030p00146410"/>
</dbReference>
<evidence type="ECO:0000259" key="7">
    <source>
        <dbReference type="PROSITE" id="PS51294"/>
    </source>
</evidence>
<dbReference type="STRING" id="13333.U5D0Y5"/>
<dbReference type="PROSITE" id="PS51294">
    <property type="entry name" value="HTH_MYB"/>
    <property type="match status" value="2"/>
</dbReference>
<dbReference type="OrthoDB" id="2143914at2759"/>
<evidence type="ECO:0000259" key="6">
    <source>
        <dbReference type="PROSITE" id="PS50090"/>
    </source>
</evidence>
<gene>
    <name evidence="8" type="ORF">AMTR_s00030p00146410</name>
</gene>
<comment type="subcellular location">
    <subcellularLocation>
        <location evidence="1">Nucleus</location>
    </subcellularLocation>
</comment>
<dbReference type="PANTHER" id="PTHR47994">
    <property type="entry name" value="F14D16.11-RELATED"/>
    <property type="match status" value="1"/>
</dbReference>
<dbReference type="SUPFAM" id="SSF46689">
    <property type="entry name" value="Homeodomain-like"/>
    <property type="match status" value="1"/>
</dbReference>
<feature type="compositionally biased region" description="Basic and acidic residues" evidence="5">
    <location>
        <begin position="156"/>
        <end position="166"/>
    </location>
</feature>
<keyword evidence="4" id="KW-0539">Nucleus</keyword>
<keyword evidence="3" id="KW-0238">DNA-binding</keyword>
<evidence type="ECO:0000256" key="1">
    <source>
        <dbReference type="ARBA" id="ARBA00004123"/>
    </source>
</evidence>
<evidence type="ECO:0000256" key="3">
    <source>
        <dbReference type="ARBA" id="ARBA00023125"/>
    </source>
</evidence>
<feature type="region of interest" description="Disordered" evidence="5">
    <location>
        <begin position="115"/>
        <end position="182"/>
    </location>
</feature>
<evidence type="ECO:0000313" key="8">
    <source>
        <dbReference type="EMBL" id="ERN16079.1"/>
    </source>
</evidence>
<organism evidence="8 9">
    <name type="scientific">Amborella trichopoda</name>
    <dbReference type="NCBI Taxonomy" id="13333"/>
    <lineage>
        <taxon>Eukaryota</taxon>
        <taxon>Viridiplantae</taxon>
        <taxon>Streptophyta</taxon>
        <taxon>Embryophyta</taxon>
        <taxon>Tracheophyta</taxon>
        <taxon>Spermatophyta</taxon>
        <taxon>Magnoliopsida</taxon>
        <taxon>Amborellales</taxon>
        <taxon>Amborellaceae</taxon>
        <taxon>Amborella</taxon>
    </lineage>
</organism>
<dbReference type="Proteomes" id="UP000017836">
    <property type="component" value="Unassembled WGS sequence"/>
</dbReference>
<dbReference type="Gene3D" id="1.10.10.60">
    <property type="entry name" value="Homeodomain-like"/>
    <property type="match status" value="2"/>
</dbReference>
<feature type="domain" description="Myb-like" evidence="6">
    <location>
        <begin position="62"/>
        <end position="112"/>
    </location>
</feature>
<dbReference type="SMART" id="SM00717">
    <property type="entry name" value="SANT"/>
    <property type="match status" value="2"/>
</dbReference>
<protein>
    <submittedName>
        <fullName evidence="8">Uncharacterized protein</fullName>
    </submittedName>
</protein>
<dbReference type="FunFam" id="1.10.10.60:FF:000254">
    <property type="entry name" value="transcription repressor MYB5-like"/>
    <property type="match status" value="1"/>
</dbReference>
<dbReference type="PANTHER" id="PTHR47994:SF5">
    <property type="entry name" value="F14D16.11-RELATED"/>
    <property type="match status" value="1"/>
</dbReference>
<dbReference type="HOGENOM" id="CLU_028567_6_7_1"/>
<dbReference type="GO" id="GO:0005634">
    <property type="term" value="C:nucleus"/>
    <property type="evidence" value="ECO:0000318"/>
    <property type="project" value="GO_Central"/>
</dbReference>
<dbReference type="KEGG" id="atr:18444377"/>
<keyword evidence="2" id="KW-0677">Repeat</keyword>
<evidence type="ECO:0000256" key="5">
    <source>
        <dbReference type="SAM" id="MobiDB-lite"/>
    </source>
</evidence>
<dbReference type="CDD" id="cd00167">
    <property type="entry name" value="SANT"/>
    <property type="match status" value="2"/>
</dbReference>
<name>U5D0Y5_AMBTC</name>
<evidence type="ECO:0000256" key="4">
    <source>
        <dbReference type="ARBA" id="ARBA00023242"/>
    </source>
</evidence>
<feature type="domain" description="Myb-like" evidence="6">
    <location>
        <begin position="9"/>
        <end position="61"/>
    </location>
</feature>
<reference evidence="9" key="1">
    <citation type="journal article" date="2013" name="Science">
        <title>The Amborella genome and the evolution of flowering plants.</title>
        <authorList>
            <consortium name="Amborella Genome Project"/>
        </authorList>
    </citation>
    <scope>NUCLEOTIDE SEQUENCE [LARGE SCALE GENOMIC DNA]</scope>
</reference>
<feature type="domain" description="HTH myb-type" evidence="7">
    <location>
        <begin position="62"/>
        <end position="116"/>
    </location>
</feature>
<dbReference type="AlphaFoldDB" id="U5D0Y5"/>
<keyword evidence="9" id="KW-1185">Reference proteome</keyword>
<dbReference type="Pfam" id="PF00249">
    <property type="entry name" value="Myb_DNA-binding"/>
    <property type="match status" value="2"/>
</dbReference>
<dbReference type="EMBL" id="KI392485">
    <property type="protein sequence ID" value="ERN16079.1"/>
    <property type="molecule type" value="Genomic_DNA"/>
</dbReference>
<dbReference type="PROSITE" id="PS50090">
    <property type="entry name" value="MYB_LIKE"/>
    <property type="match status" value="2"/>
</dbReference>
<feature type="domain" description="HTH myb-type" evidence="7">
    <location>
        <begin position="9"/>
        <end position="61"/>
    </location>
</feature>
<evidence type="ECO:0000256" key="2">
    <source>
        <dbReference type="ARBA" id="ARBA00022737"/>
    </source>
</evidence>
<dbReference type="FunFam" id="1.10.10.60:FF:000001">
    <property type="entry name" value="MYB-related transcription factor"/>
    <property type="match status" value="1"/>
</dbReference>
<dbReference type="GO" id="GO:0000976">
    <property type="term" value="F:transcription cis-regulatory region binding"/>
    <property type="evidence" value="ECO:0000318"/>
    <property type="project" value="GO_Central"/>
</dbReference>
<sequence length="329" mass="37447">MGRAPCCSKVGLLRGPWIAREDTLLKRYIETHGEGRWRSLPKKAGLLRCGKSCRLRWMNYLRPNIKRGNIKQDEEELIVRLHALLGNRWSLIAGRLPGRTDNEIKNYWNTHLSKNLRSKGIDPRTHKPISTQSPNSSNSKQESTSNKKSRAPKRKGKDEREREHCAPKIHLPKPNRISNTTFTMPISHQRPRNVEIIAPTKNVSTMSPTSQEKNTNHESFHLDQKQSSMGEDLYGVGTSNLVEDCLSWGAEDEWLSTSNTESPCDNMLEKVYEEYLDLLNCDHDSILGSKEGNLINEEGEDSGSDGWDCTYWEGSVLNFPSIPSDNTFQ</sequence>
<dbReference type="InterPro" id="IPR017930">
    <property type="entry name" value="Myb_dom"/>
</dbReference>
<feature type="compositionally biased region" description="Polar residues" evidence="5">
    <location>
        <begin position="128"/>
        <end position="146"/>
    </location>
</feature>
<dbReference type="GO" id="GO:0006355">
    <property type="term" value="P:regulation of DNA-templated transcription"/>
    <property type="evidence" value="ECO:0000318"/>
    <property type="project" value="GO_Central"/>
</dbReference>
<dbReference type="GO" id="GO:0030154">
    <property type="term" value="P:cell differentiation"/>
    <property type="evidence" value="ECO:0000318"/>
    <property type="project" value="GO_Central"/>
</dbReference>
<dbReference type="eggNOG" id="KOG0048">
    <property type="taxonomic scope" value="Eukaryota"/>
</dbReference>
<dbReference type="InterPro" id="IPR009057">
    <property type="entry name" value="Homeodomain-like_sf"/>
</dbReference>
<proteinExistence type="predicted"/>
<evidence type="ECO:0000313" key="9">
    <source>
        <dbReference type="Proteomes" id="UP000017836"/>
    </source>
</evidence>
<accession>U5D0Y5</accession>
<dbReference type="InterPro" id="IPR001005">
    <property type="entry name" value="SANT/Myb"/>
</dbReference>